<keyword evidence="3" id="KW-1185">Reference proteome</keyword>
<dbReference type="Gene3D" id="3.80.10.10">
    <property type="entry name" value="Ribonuclease Inhibitor"/>
    <property type="match status" value="1"/>
</dbReference>
<dbReference type="OrthoDB" id="120976at2759"/>
<accession>A0A0M0JLU4</accession>
<dbReference type="Proteomes" id="UP000037460">
    <property type="component" value="Unassembled WGS sequence"/>
</dbReference>
<evidence type="ECO:0000256" key="1">
    <source>
        <dbReference type="SAM" id="MobiDB-lite"/>
    </source>
</evidence>
<evidence type="ECO:0000313" key="3">
    <source>
        <dbReference type="Proteomes" id="UP000037460"/>
    </source>
</evidence>
<dbReference type="InterPro" id="IPR032675">
    <property type="entry name" value="LRR_dom_sf"/>
</dbReference>
<evidence type="ECO:0000313" key="2">
    <source>
        <dbReference type="EMBL" id="KOO27307.1"/>
    </source>
</evidence>
<sequence length="737" mass="79524">MSQGRIQLDRLDGQRLLLSDRPQASSAQPHARPEDPFTFVALRLCETGLEHGEQAQADRNNAQSERSAQVPDLILPLREKAAKVLAPIKQSAAIDDGGDDAHGDDHAVKLPEALRHFLPLAKTKAIEVACGPLHELELAVARDPDSKEAVDALRAHLDVLMKVTAAAIAERTEDMDEKAAKELIKACETAITAGNKDFLGVYQNVFNVILSGDADGMAKYDEAVVVLDAAIKKPAVAEQRDEAGDAAVLFADAARMKPSFDDVVREVASATGAGLELAVLSTKEDATRASDGGAGQGGARKARTGLKKTSRVIEKSALRPGEGRGLSKCVCDVVRAMLVATSMSMVASIVRALWALHEADMIQVVRIKNRFRQPSAGGWRDLMVNFVIVGDATRHVCEVQVVHQMMLTARKGLPGHAIYGIVRNAMELIESCGREHELRREAVRVMVEEGKTDAELIGAFEDAWVLADPEWAEGVKGGRDALVRKAIKVDREEGRLNGLVLSKIWMKEALPASVLRLTALRELHLEDCTLLNLSLFGEALKAHHSLTKVYLDGIALPVKLLRGTDPVETLDLSGKQLRSEHAVVIACLIGVNGALTVTNLLGNRLDAESAKMLADVAKQKGISLCGIRRDQIKTDYSWKKLKPPDAILLASDLSQAVVTGALTSINLSYNQLCGIWTDDYGDEQGTYTAKGITAIAHAMRVNGALTKCDLRGNDMGEEGNASIRDAVQGKTGFMLHL</sequence>
<evidence type="ECO:0008006" key="4">
    <source>
        <dbReference type="Google" id="ProtNLM"/>
    </source>
</evidence>
<reference evidence="3" key="1">
    <citation type="journal article" date="2015" name="PLoS Genet.">
        <title>Genome Sequence and Transcriptome Analyses of Chrysochromulina tobin: Metabolic Tools for Enhanced Algal Fitness in the Prominent Order Prymnesiales (Haptophyceae).</title>
        <authorList>
            <person name="Hovde B.T."/>
            <person name="Deodato C.R."/>
            <person name="Hunsperger H.M."/>
            <person name="Ryken S.A."/>
            <person name="Yost W."/>
            <person name="Jha R.K."/>
            <person name="Patterson J."/>
            <person name="Monnat R.J. Jr."/>
            <person name="Barlow S.B."/>
            <person name="Starkenburg S.R."/>
            <person name="Cattolico R.A."/>
        </authorList>
    </citation>
    <scope>NUCLEOTIDE SEQUENCE</scope>
    <source>
        <strain evidence="3">CCMP291</strain>
    </source>
</reference>
<dbReference type="AlphaFoldDB" id="A0A0M0JLU4"/>
<protein>
    <recommendedName>
        <fullName evidence="4">Protein nlrc3</fullName>
    </recommendedName>
</protein>
<organism evidence="2 3">
    <name type="scientific">Chrysochromulina tobinii</name>
    <dbReference type="NCBI Taxonomy" id="1460289"/>
    <lineage>
        <taxon>Eukaryota</taxon>
        <taxon>Haptista</taxon>
        <taxon>Haptophyta</taxon>
        <taxon>Prymnesiophyceae</taxon>
        <taxon>Prymnesiales</taxon>
        <taxon>Chrysochromulinaceae</taxon>
        <taxon>Chrysochromulina</taxon>
    </lineage>
</organism>
<comment type="caution">
    <text evidence="2">The sequence shown here is derived from an EMBL/GenBank/DDBJ whole genome shotgun (WGS) entry which is preliminary data.</text>
</comment>
<proteinExistence type="predicted"/>
<feature type="region of interest" description="Disordered" evidence="1">
    <location>
        <begin position="1"/>
        <end position="33"/>
    </location>
</feature>
<gene>
    <name evidence="2" type="ORF">Ctob_002294</name>
</gene>
<dbReference type="SUPFAM" id="SSF52047">
    <property type="entry name" value="RNI-like"/>
    <property type="match status" value="1"/>
</dbReference>
<name>A0A0M0JLU4_9EUKA</name>
<dbReference type="EMBL" id="JWZX01002732">
    <property type="protein sequence ID" value="KOO27307.1"/>
    <property type="molecule type" value="Genomic_DNA"/>
</dbReference>